<feature type="chain" id="PRO_5022698049" evidence="1">
    <location>
        <begin position="20"/>
        <end position="334"/>
    </location>
</feature>
<accession>A0A5C5VC26</accession>
<keyword evidence="3" id="KW-1185">Reference proteome</keyword>
<proteinExistence type="predicted"/>
<name>A0A5C5VC26_9BACT</name>
<evidence type="ECO:0000313" key="2">
    <source>
        <dbReference type="EMBL" id="TWT36128.1"/>
    </source>
</evidence>
<evidence type="ECO:0000256" key="1">
    <source>
        <dbReference type="SAM" id="SignalP"/>
    </source>
</evidence>
<reference evidence="2 3" key="1">
    <citation type="submission" date="2019-02" db="EMBL/GenBank/DDBJ databases">
        <title>Deep-cultivation of Planctomycetes and their phenomic and genomic characterization uncovers novel biology.</title>
        <authorList>
            <person name="Wiegand S."/>
            <person name="Jogler M."/>
            <person name="Boedeker C."/>
            <person name="Pinto D."/>
            <person name="Vollmers J."/>
            <person name="Rivas-Marin E."/>
            <person name="Kohn T."/>
            <person name="Peeters S.H."/>
            <person name="Heuer A."/>
            <person name="Rast P."/>
            <person name="Oberbeckmann S."/>
            <person name="Bunk B."/>
            <person name="Jeske O."/>
            <person name="Meyerdierks A."/>
            <person name="Storesund J.E."/>
            <person name="Kallscheuer N."/>
            <person name="Luecker S."/>
            <person name="Lage O.M."/>
            <person name="Pohl T."/>
            <person name="Merkel B.J."/>
            <person name="Hornburger P."/>
            <person name="Mueller R.-W."/>
            <person name="Bruemmer F."/>
            <person name="Labrenz M."/>
            <person name="Spormann A.M."/>
            <person name="Op Den Camp H."/>
            <person name="Overmann J."/>
            <person name="Amann R."/>
            <person name="Jetten M.S.M."/>
            <person name="Mascher T."/>
            <person name="Medema M.H."/>
            <person name="Devos D.P."/>
            <person name="Kaster A.-K."/>
            <person name="Ovreas L."/>
            <person name="Rohde M."/>
            <person name="Galperin M.Y."/>
            <person name="Jogler C."/>
        </authorList>
    </citation>
    <scope>NUCLEOTIDE SEQUENCE [LARGE SCALE GENOMIC DNA]</scope>
    <source>
        <strain evidence="2 3">KOR34</strain>
    </source>
</reference>
<evidence type="ECO:0000313" key="3">
    <source>
        <dbReference type="Proteomes" id="UP000316714"/>
    </source>
</evidence>
<dbReference type="OrthoDB" id="250767at2"/>
<protein>
    <submittedName>
        <fullName evidence="2">Uncharacterized protein</fullName>
    </submittedName>
</protein>
<comment type="caution">
    <text evidence="2">The sequence shown here is derived from an EMBL/GenBank/DDBJ whole genome shotgun (WGS) entry which is preliminary data.</text>
</comment>
<dbReference type="Proteomes" id="UP000316714">
    <property type="component" value="Unassembled WGS sequence"/>
</dbReference>
<sequence length="334" mass="36254" precursor="true">MERIVATVLVVCCAGAAFADSYSLTIVTDKGVAITAPQEWSRRLANAGISSVRIRSGRPGDQADIEETPLATGTLYRVTGVLTSGGKLALPGESFTIGQTAKLRDYLDRVLADGAQAMTAERGRYGLTKEQFEHAFTELGKPIRFSTKGKPLGALVDKLSAETGVSVTIDPLVAPTLSRLTCRDELQSLSYGCGLAIALKAEGLAMAPEKPRGKPVQAAIRLAGDIDDAWPIGWPTKARGTELAPKMFEKINVEIDGFSLQEAVDAIGLRIEMPVLWDHAALDAKRIDPAEVQVKLPRANMAYHRILSRLLFQARLRGEVRVDESGTTFYWIYR</sequence>
<dbReference type="RefSeq" id="WP_146562794.1">
    <property type="nucleotide sequence ID" value="NZ_SIHJ01000001.1"/>
</dbReference>
<organism evidence="2 3">
    <name type="scientific">Posidoniimonas corsicana</name>
    <dbReference type="NCBI Taxonomy" id="1938618"/>
    <lineage>
        <taxon>Bacteria</taxon>
        <taxon>Pseudomonadati</taxon>
        <taxon>Planctomycetota</taxon>
        <taxon>Planctomycetia</taxon>
        <taxon>Pirellulales</taxon>
        <taxon>Lacipirellulaceae</taxon>
        <taxon>Posidoniimonas</taxon>
    </lineage>
</organism>
<dbReference type="EMBL" id="SIHJ01000001">
    <property type="protein sequence ID" value="TWT36128.1"/>
    <property type="molecule type" value="Genomic_DNA"/>
</dbReference>
<dbReference type="AlphaFoldDB" id="A0A5C5VC26"/>
<keyword evidence="1" id="KW-0732">Signal</keyword>
<gene>
    <name evidence="2" type="ORF">KOR34_10270</name>
</gene>
<feature type="signal peptide" evidence="1">
    <location>
        <begin position="1"/>
        <end position="19"/>
    </location>
</feature>